<comment type="caution">
    <text evidence="1">The sequence shown here is derived from an EMBL/GenBank/DDBJ whole genome shotgun (WGS) entry which is preliminary data.</text>
</comment>
<gene>
    <name evidence="1" type="ORF">H9L42_07895</name>
</gene>
<dbReference type="AlphaFoldDB" id="A0A923NKI4"/>
<dbReference type="RefSeq" id="WP_187302851.1">
    <property type="nucleotide sequence ID" value="NZ_JACRYT010000006.1"/>
</dbReference>
<proteinExistence type="predicted"/>
<dbReference type="SUPFAM" id="SSF52096">
    <property type="entry name" value="ClpP/crotonase"/>
    <property type="match status" value="1"/>
</dbReference>
<evidence type="ECO:0000313" key="2">
    <source>
        <dbReference type="Proteomes" id="UP000602647"/>
    </source>
</evidence>
<dbReference type="GO" id="GO:0006635">
    <property type="term" value="P:fatty acid beta-oxidation"/>
    <property type="evidence" value="ECO:0007669"/>
    <property type="project" value="TreeGrafter"/>
</dbReference>
<dbReference type="PANTHER" id="PTHR11941:SF175">
    <property type="entry name" value="ENOYL-COA HYDRATASE-RELATED"/>
    <property type="match status" value="1"/>
</dbReference>
<dbReference type="Proteomes" id="UP000602647">
    <property type="component" value="Unassembled WGS sequence"/>
</dbReference>
<evidence type="ECO:0000313" key="1">
    <source>
        <dbReference type="EMBL" id="MBC6679747.1"/>
    </source>
</evidence>
<reference evidence="1" key="1">
    <citation type="submission" date="2020-08" db="EMBL/GenBank/DDBJ databases">
        <title>Genome public.</title>
        <authorList>
            <person name="Liu C."/>
            <person name="Sun Q."/>
        </authorList>
    </citation>
    <scope>NUCLEOTIDE SEQUENCE</scope>
    <source>
        <strain evidence="1">BX12</strain>
    </source>
</reference>
<dbReference type="InterPro" id="IPR001753">
    <property type="entry name" value="Enoyl-CoA_hydra/iso"/>
</dbReference>
<dbReference type="PANTHER" id="PTHR11941">
    <property type="entry name" value="ENOYL-COA HYDRATASE-RELATED"/>
    <property type="match status" value="1"/>
</dbReference>
<sequence length="267" mass="30186">MTAVVFQNALTTIAVKHHIGILTIKNGKQNLIADPVFIRKEELEEVIRACELKALILTGHGKNFSSGADSERFGDYKEQTEAFKEKLNEGKRVLDYIEQLPILTVALTNGACFGAGFEIALSCQFRIGCKNTYFSFPERNLGLLPGMGGTVRLPRLIGRSRAMELILSGNLINAQQALEWGILNEIVPKKERMDAAVKWVEALLEGTSHKQRAEIIRAVNMAQNADIQQLYQAETETFVNLLSDRFRHKELQREKKHEVEKRRKSKH</sequence>
<dbReference type="GO" id="GO:0003824">
    <property type="term" value="F:catalytic activity"/>
    <property type="evidence" value="ECO:0007669"/>
    <property type="project" value="UniProtKB-ARBA"/>
</dbReference>
<dbReference type="CDD" id="cd06558">
    <property type="entry name" value="crotonase-like"/>
    <property type="match status" value="1"/>
</dbReference>
<keyword evidence="2" id="KW-1185">Reference proteome</keyword>
<dbReference type="Gene3D" id="3.90.226.10">
    <property type="entry name" value="2-enoyl-CoA Hydratase, Chain A, domain 1"/>
    <property type="match status" value="1"/>
</dbReference>
<accession>A0A923NKI4</accession>
<name>A0A923NKI4_9FIRM</name>
<dbReference type="EMBL" id="JACRYT010000006">
    <property type="protein sequence ID" value="MBC6679747.1"/>
    <property type="molecule type" value="Genomic_DNA"/>
</dbReference>
<dbReference type="Pfam" id="PF00378">
    <property type="entry name" value="ECH_1"/>
    <property type="match status" value="1"/>
</dbReference>
<protein>
    <submittedName>
        <fullName evidence="1">Enoyl-CoA hydratase/isomerase family protein</fullName>
    </submittedName>
</protein>
<dbReference type="InterPro" id="IPR029045">
    <property type="entry name" value="ClpP/crotonase-like_dom_sf"/>
</dbReference>
<organism evidence="1 2">
    <name type="scientific">Zhenpiania hominis</name>
    <dbReference type="NCBI Taxonomy" id="2763644"/>
    <lineage>
        <taxon>Bacteria</taxon>
        <taxon>Bacillati</taxon>
        <taxon>Bacillota</taxon>
        <taxon>Clostridia</taxon>
        <taxon>Peptostreptococcales</taxon>
        <taxon>Anaerovoracaceae</taxon>
        <taxon>Zhenpiania</taxon>
    </lineage>
</organism>